<evidence type="ECO:0000256" key="8">
    <source>
        <dbReference type="ARBA" id="ARBA00032004"/>
    </source>
</evidence>
<comment type="caution">
    <text evidence="10">The sequence shown here is derived from an EMBL/GenBank/DDBJ whole genome shotgun (WGS) entry which is preliminary data.</text>
</comment>
<gene>
    <name evidence="9" type="primary">MED10</name>
    <name evidence="10" type="ORF">G5714_018442</name>
</gene>
<evidence type="ECO:0000256" key="4">
    <source>
        <dbReference type="ARBA" id="ARBA00023015"/>
    </source>
</evidence>
<reference evidence="10 11" key="1">
    <citation type="submission" date="2020-04" db="EMBL/GenBank/DDBJ databases">
        <title>Chromosome-level genome assembly of a cyprinid fish Onychostoma macrolepis by integration of Nanopore Sequencing, Bionano and Hi-C technology.</title>
        <authorList>
            <person name="Wang D."/>
        </authorList>
    </citation>
    <scope>NUCLEOTIDE SEQUENCE [LARGE SCALE GENOMIC DNA]</scope>
    <source>
        <strain evidence="10">SWU-2019</strain>
        <tissue evidence="10">Muscle</tissue>
    </source>
</reference>
<dbReference type="Pfam" id="PF09748">
    <property type="entry name" value="Med10"/>
    <property type="match status" value="1"/>
</dbReference>
<accession>A0A7J6BZ53</accession>
<comment type="function">
    <text evidence="9">Component of the Mediator complex, a coactivator involved in the regulated transcription of nearly all RNA polymerase II-dependent genes. Mediator functions as a bridge to convey information from gene-specific regulatory proteins to the basal RNA polymerase II transcription machinery. Mediator is recruited to promoters by direct interactions with regulatory proteins and serves as a scaffold for the assembly of a functional preinitiation complex with RNA polymerase II and the general transcription factors.</text>
</comment>
<evidence type="ECO:0000256" key="3">
    <source>
        <dbReference type="ARBA" id="ARBA00019617"/>
    </source>
</evidence>
<dbReference type="GO" id="GO:0006357">
    <property type="term" value="P:regulation of transcription by RNA polymerase II"/>
    <property type="evidence" value="ECO:0007669"/>
    <property type="project" value="InterPro"/>
</dbReference>
<evidence type="ECO:0000256" key="6">
    <source>
        <dbReference type="ARBA" id="ARBA00023163"/>
    </source>
</evidence>
<evidence type="ECO:0000313" key="11">
    <source>
        <dbReference type="Proteomes" id="UP000579812"/>
    </source>
</evidence>
<protein>
    <recommendedName>
        <fullName evidence="3 9">Mediator of RNA polymerase II transcription subunit 10</fullName>
    </recommendedName>
    <alternativeName>
        <fullName evidence="8 9">Mediator complex subunit 10</fullName>
    </alternativeName>
</protein>
<evidence type="ECO:0000256" key="1">
    <source>
        <dbReference type="ARBA" id="ARBA00004123"/>
    </source>
</evidence>
<comment type="subcellular location">
    <subcellularLocation>
        <location evidence="1 9">Nucleus</location>
    </subcellularLocation>
</comment>
<evidence type="ECO:0000256" key="9">
    <source>
        <dbReference type="RuleBase" id="RU364146"/>
    </source>
</evidence>
<keyword evidence="7 9" id="KW-0539">Nucleus</keyword>
<dbReference type="InterPro" id="IPR019145">
    <property type="entry name" value="Mediator_Med10"/>
</dbReference>
<keyword evidence="5 9" id="KW-0010">Activator</keyword>
<dbReference type="GO" id="GO:0016592">
    <property type="term" value="C:mediator complex"/>
    <property type="evidence" value="ECO:0007669"/>
    <property type="project" value="InterPro"/>
</dbReference>
<dbReference type="EMBL" id="JAAMOB010000019">
    <property type="protein sequence ID" value="KAF4100246.1"/>
    <property type="molecule type" value="Genomic_DNA"/>
</dbReference>
<name>A0A7J6BZ53_9TELE</name>
<dbReference type="AlphaFoldDB" id="A0A7J6BZ53"/>
<dbReference type="PANTHER" id="PTHR13345">
    <property type="entry name" value="MEDIATOR OF RNA POLYMERASE II TRANSCRIPTION SUBUNIT 10"/>
    <property type="match status" value="1"/>
</dbReference>
<keyword evidence="6 9" id="KW-0804">Transcription</keyword>
<proteinExistence type="inferred from homology"/>
<sequence>MSNQGSSMTTLQQFETLCSTTKDSVTRVTVHSRTPFDETLPESCSLSWKLHCHVMAEKFDNLEEHLEKFVENIRQFGIIVSDFQPSSQTGLNQKLNFMITGLQDIEKCRQQLHDINVPLEVFEYIDQGRNPQLYTKECLERALAKNEQVKGKIDTLTKFKSLLISELGKVFPEEMAKYKAIHGDDPPS</sequence>
<evidence type="ECO:0000256" key="7">
    <source>
        <dbReference type="ARBA" id="ARBA00023242"/>
    </source>
</evidence>
<dbReference type="PANTHER" id="PTHR13345:SF13">
    <property type="entry name" value="MEDIATOR OF RNA POLYMERASE II TRANSCRIPTION SUBUNIT 10"/>
    <property type="match status" value="1"/>
</dbReference>
<comment type="subunit">
    <text evidence="9">Component of the Mediator complex.</text>
</comment>
<evidence type="ECO:0000256" key="5">
    <source>
        <dbReference type="ARBA" id="ARBA00023159"/>
    </source>
</evidence>
<dbReference type="GO" id="GO:0003712">
    <property type="term" value="F:transcription coregulator activity"/>
    <property type="evidence" value="ECO:0007669"/>
    <property type="project" value="InterPro"/>
</dbReference>
<evidence type="ECO:0000256" key="2">
    <source>
        <dbReference type="ARBA" id="ARBA00005389"/>
    </source>
</evidence>
<comment type="similarity">
    <text evidence="2 9">Belongs to the Mediator complex subunit 10 family.</text>
</comment>
<dbReference type="Proteomes" id="UP000579812">
    <property type="component" value="Unassembled WGS sequence"/>
</dbReference>
<keyword evidence="11" id="KW-1185">Reference proteome</keyword>
<organism evidence="10 11">
    <name type="scientific">Onychostoma macrolepis</name>
    <dbReference type="NCBI Taxonomy" id="369639"/>
    <lineage>
        <taxon>Eukaryota</taxon>
        <taxon>Metazoa</taxon>
        <taxon>Chordata</taxon>
        <taxon>Craniata</taxon>
        <taxon>Vertebrata</taxon>
        <taxon>Euteleostomi</taxon>
        <taxon>Actinopterygii</taxon>
        <taxon>Neopterygii</taxon>
        <taxon>Teleostei</taxon>
        <taxon>Ostariophysi</taxon>
        <taxon>Cypriniformes</taxon>
        <taxon>Cyprinidae</taxon>
        <taxon>Acrossocheilinae</taxon>
        <taxon>Onychostoma</taxon>
    </lineage>
</organism>
<evidence type="ECO:0000313" key="10">
    <source>
        <dbReference type="EMBL" id="KAF4100246.1"/>
    </source>
</evidence>
<keyword evidence="4 9" id="KW-0805">Transcription regulation</keyword>